<reference evidence="2" key="1">
    <citation type="journal article" date="2020" name="mSystems">
        <title>Genome- and Community-Level Interaction Insights into Carbon Utilization and Element Cycling Functions of Hydrothermarchaeota in Hydrothermal Sediment.</title>
        <authorList>
            <person name="Zhou Z."/>
            <person name="Liu Y."/>
            <person name="Xu W."/>
            <person name="Pan J."/>
            <person name="Luo Z.H."/>
            <person name="Li M."/>
        </authorList>
    </citation>
    <scope>NUCLEOTIDE SEQUENCE [LARGE SCALE GENOMIC DNA]</scope>
    <source>
        <strain evidence="2">SpSt-23</strain>
    </source>
</reference>
<dbReference type="EMBL" id="DSJT01000023">
    <property type="protein sequence ID" value="HEF87594.1"/>
    <property type="molecule type" value="Genomic_DNA"/>
</dbReference>
<keyword evidence="1" id="KW-0472">Membrane</keyword>
<sequence length="108" mass="12668">MNQIIGLTIYVYIPYMIWVLITILFYNRIKSPTVYSFIIHCLYIASIIFIGFHKHEESSIRSLAVLSTVLGVAFYLYFIRSRKTLLKTVITPLPYLIFYTTYLLASAW</sequence>
<keyword evidence="1" id="KW-0812">Transmembrane</keyword>
<name>A0A7C2BKY3_9CREN</name>
<feature type="transmembrane region" description="Helical" evidence="1">
    <location>
        <begin position="85"/>
        <end position="105"/>
    </location>
</feature>
<protein>
    <submittedName>
        <fullName evidence="2">Uncharacterized protein</fullName>
    </submittedName>
</protein>
<gene>
    <name evidence="2" type="ORF">ENP55_04775</name>
</gene>
<accession>A0A7C2BKY3</accession>
<evidence type="ECO:0000313" key="2">
    <source>
        <dbReference type="EMBL" id="HEF87594.1"/>
    </source>
</evidence>
<dbReference type="AlphaFoldDB" id="A0A7C2BKY3"/>
<feature type="transmembrane region" description="Helical" evidence="1">
    <location>
        <begin position="6"/>
        <end position="26"/>
    </location>
</feature>
<feature type="transmembrane region" description="Helical" evidence="1">
    <location>
        <begin position="33"/>
        <end position="52"/>
    </location>
</feature>
<proteinExistence type="predicted"/>
<organism evidence="2">
    <name type="scientific">Thermosphaera aggregans</name>
    <dbReference type="NCBI Taxonomy" id="54254"/>
    <lineage>
        <taxon>Archaea</taxon>
        <taxon>Thermoproteota</taxon>
        <taxon>Thermoprotei</taxon>
        <taxon>Desulfurococcales</taxon>
        <taxon>Desulfurococcaceae</taxon>
        <taxon>Thermosphaera</taxon>
    </lineage>
</organism>
<comment type="caution">
    <text evidence="2">The sequence shown here is derived from an EMBL/GenBank/DDBJ whole genome shotgun (WGS) entry which is preliminary data.</text>
</comment>
<keyword evidence="1" id="KW-1133">Transmembrane helix</keyword>
<feature type="transmembrane region" description="Helical" evidence="1">
    <location>
        <begin position="58"/>
        <end position="78"/>
    </location>
</feature>
<evidence type="ECO:0000256" key="1">
    <source>
        <dbReference type="SAM" id="Phobius"/>
    </source>
</evidence>